<evidence type="ECO:0000259" key="4">
    <source>
        <dbReference type="PROSITE" id="PS50949"/>
    </source>
</evidence>
<comment type="caution">
    <text evidence="5">The sequence shown here is derived from an EMBL/GenBank/DDBJ whole genome shotgun (WGS) entry which is preliminary data.</text>
</comment>
<dbReference type="InterPro" id="IPR028978">
    <property type="entry name" value="Chorismate_lyase_/UTRA_dom_sf"/>
</dbReference>
<dbReference type="Gene3D" id="3.40.1410.10">
    <property type="entry name" value="Chorismate lyase-like"/>
    <property type="match status" value="1"/>
</dbReference>
<organism evidence="5 6">
    <name type="scientific">Xylanibacillus composti</name>
    <dbReference type="NCBI Taxonomy" id="1572762"/>
    <lineage>
        <taxon>Bacteria</taxon>
        <taxon>Bacillati</taxon>
        <taxon>Bacillota</taxon>
        <taxon>Bacilli</taxon>
        <taxon>Bacillales</taxon>
        <taxon>Paenibacillaceae</taxon>
        <taxon>Xylanibacillus</taxon>
    </lineage>
</organism>
<dbReference type="PROSITE" id="PS50949">
    <property type="entry name" value="HTH_GNTR"/>
    <property type="match status" value="1"/>
</dbReference>
<dbReference type="Gene3D" id="1.10.10.10">
    <property type="entry name" value="Winged helix-like DNA-binding domain superfamily/Winged helix DNA-binding domain"/>
    <property type="match status" value="1"/>
</dbReference>
<dbReference type="AlphaFoldDB" id="A0A8J4M2W1"/>
<protein>
    <submittedName>
        <fullName evidence="5">GntR family transcriptional regulator</fullName>
    </submittedName>
</protein>
<feature type="domain" description="HTH gntR-type" evidence="4">
    <location>
        <begin position="12"/>
        <end position="80"/>
    </location>
</feature>
<dbReference type="CDD" id="cd07377">
    <property type="entry name" value="WHTH_GntR"/>
    <property type="match status" value="1"/>
</dbReference>
<reference evidence="5" key="1">
    <citation type="submission" date="2021-04" db="EMBL/GenBank/DDBJ databases">
        <title>Draft genome sequence of Xylanibacillus composti strain K13.</title>
        <authorList>
            <person name="Uke A."/>
            <person name="Chhe C."/>
            <person name="Baramee S."/>
            <person name="Kosugi A."/>
        </authorList>
    </citation>
    <scope>NUCLEOTIDE SEQUENCE</scope>
    <source>
        <strain evidence="5">K13</strain>
    </source>
</reference>
<dbReference type="InterPro" id="IPR000524">
    <property type="entry name" value="Tscrpt_reg_HTH_GntR"/>
</dbReference>
<keyword evidence="1" id="KW-0805">Transcription regulation</keyword>
<dbReference type="InterPro" id="IPR050679">
    <property type="entry name" value="Bact_HTH_transcr_reg"/>
</dbReference>
<dbReference type="Pfam" id="PF07702">
    <property type="entry name" value="UTRA"/>
    <property type="match status" value="1"/>
</dbReference>
<dbReference type="InterPro" id="IPR036390">
    <property type="entry name" value="WH_DNA-bd_sf"/>
</dbReference>
<dbReference type="Proteomes" id="UP000677918">
    <property type="component" value="Unassembled WGS sequence"/>
</dbReference>
<dbReference type="PRINTS" id="PR00035">
    <property type="entry name" value="HTHGNTR"/>
</dbReference>
<evidence type="ECO:0000313" key="5">
    <source>
        <dbReference type="EMBL" id="GIQ68946.1"/>
    </source>
</evidence>
<name>A0A8J4M2W1_9BACL</name>
<dbReference type="Pfam" id="PF00392">
    <property type="entry name" value="GntR"/>
    <property type="match status" value="1"/>
</dbReference>
<dbReference type="RefSeq" id="WP_213411764.1">
    <property type="nucleotide sequence ID" value="NZ_BOVK01000022.1"/>
</dbReference>
<keyword evidence="6" id="KW-1185">Reference proteome</keyword>
<dbReference type="PANTHER" id="PTHR44846">
    <property type="entry name" value="MANNOSYL-D-GLYCERATE TRANSPORT/METABOLISM SYSTEM REPRESSOR MNGR-RELATED"/>
    <property type="match status" value="1"/>
</dbReference>
<evidence type="ECO:0000256" key="3">
    <source>
        <dbReference type="ARBA" id="ARBA00023163"/>
    </source>
</evidence>
<keyword evidence="2" id="KW-0238">DNA-binding</keyword>
<accession>A0A8J4M2W1</accession>
<evidence type="ECO:0000256" key="2">
    <source>
        <dbReference type="ARBA" id="ARBA00023125"/>
    </source>
</evidence>
<gene>
    <name evidence="5" type="ORF">XYCOK13_17700</name>
</gene>
<dbReference type="InterPro" id="IPR036388">
    <property type="entry name" value="WH-like_DNA-bd_sf"/>
</dbReference>
<dbReference type="SUPFAM" id="SSF64288">
    <property type="entry name" value="Chorismate lyase-like"/>
    <property type="match status" value="1"/>
</dbReference>
<dbReference type="SUPFAM" id="SSF46785">
    <property type="entry name" value="Winged helix' DNA-binding domain"/>
    <property type="match status" value="1"/>
</dbReference>
<dbReference type="SMART" id="SM00866">
    <property type="entry name" value="UTRA"/>
    <property type="match status" value="1"/>
</dbReference>
<dbReference type="InterPro" id="IPR011663">
    <property type="entry name" value="UTRA"/>
</dbReference>
<sequence>MKESIINKTGPEPIYVQVQNWMRGNISSGIWKANEKIPSESDLADKLQISRGSLKQAIKQLVDEGVLLQIHGKGTFVKGKQLESPVAERLISTAESLLESGNEFTTHVVSVERVAASQVVAEVLNMQEGNQVYRLQRIRYLEEIPVMYLENYLSCERFPDLDRVDFESETLFSIMEQQYNSKIHWGKRSFVAEGATKSKAELLQIEKGTPIILLEQVTYSDQSEPLEYSKVWIRSDQMKLTSILRRT</sequence>
<dbReference type="PANTHER" id="PTHR44846:SF1">
    <property type="entry name" value="MANNOSYL-D-GLYCERATE TRANSPORT_METABOLISM SYSTEM REPRESSOR MNGR-RELATED"/>
    <property type="match status" value="1"/>
</dbReference>
<dbReference type="GO" id="GO:0045892">
    <property type="term" value="P:negative regulation of DNA-templated transcription"/>
    <property type="evidence" value="ECO:0007669"/>
    <property type="project" value="TreeGrafter"/>
</dbReference>
<evidence type="ECO:0000313" key="6">
    <source>
        <dbReference type="Proteomes" id="UP000677918"/>
    </source>
</evidence>
<proteinExistence type="predicted"/>
<dbReference type="EMBL" id="BOVK01000022">
    <property type="protein sequence ID" value="GIQ68946.1"/>
    <property type="molecule type" value="Genomic_DNA"/>
</dbReference>
<dbReference type="GO" id="GO:0003700">
    <property type="term" value="F:DNA-binding transcription factor activity"/>
    <property type="evidence" value="ECO:0007669"/>
    <property type="project" value="InterPro"/>
</dbReference>
<keyword evidence="3" id="KW-0804">Transcription</keyword>
<evidence type="ECO:0000256" key="1">
    <source>
        <dbReference type="ARBA" id="ARBA00023015"/>
    </source>
</evidence>
<dbReference type="GO" id="GO:0003677">
    <property type="term" value="F:DNA binding"/>
    <property type="evidence" value="ECO:0007669"/>
    <property type="project" value="UniProtKB-KW"/>
</dbReference>
<dbReference type="SMART" id="SM00345">
    <property type="entry name" value="HTH_GNTR"/>
    <property type="match status" value="1"/>
</dbReference>